<feature type="transmembrane region" description="Helical" evidence="3">
    <location>
        <begin position="12"/>
        <end position="34"/>
    </location>
</feature>
<dbReference type="InterPro" id="IPR001932">
    <property type="entry name" value="PPM-type_phosphatase-like_dom"/>
</dbReference>
<name>A0A2N9YAN6_9GAMM</name>
<evidence type="ECO:0000256" key="1">
    <source>
        <dbReference type="ARBA" id="ARBA00022801"/>
    </source>
</evidence>
<dbReference type="SMART" id="SM00331">
    <property type="entry name" value="PP2C_SIG"/>
    <property type="match status" value="1"/>
</dbReference>
<sequence length="489" mass="55666">MNHYNALSRRQAILVLLGFISILFVLGLAALIGLTNLTRLNQQLEELVTDNNAKAQLITLMRDMVRERMLSVHTMTYLTDPFAVEAEWERYSEYAGRFIHAREQLYALHLTEYEHQLLESQKVILADAQTLLDKVVSLSRLGKAENARLLVLQAQAMNDRVMEELQTIRKTREAEAEKSLQESRFAYRYTLIQMLVLGCIAIILSILIIVFVVKKINHQERILQQALREISVLNELLQADNQRMGTELAITRQLQQMLLPKEQELSEVNGLEIAGFMEPAAEVGGDYYDVLKHNERVICAIGDVTGHGLESSVLMLMVQTAVCTLLNHQENDPVKFLDTLNRTIYHNIQRMNSDKNLTLALVNYQAGKLFLSGQHEEMIVVRAGGTVERIDTMDLGFPIGLEENIARYVAQTQVSLHAGDIVVLYTDGITEAENQVKEQYSVERLCQIISRCWQCSATEIRRAVIDDVRQHIGNHRVFDDITLLVLKKL</sequence>
<dbReference type="AlphaFoldDB" id="A0A2N9YAN6"/>
<dbReference type="GO" id="GO:0016791">
    <property type="term" value="F:phosphatase activity"/>
    <property type="evidence" value="ECO:0007669"/>
    <property type="project" value="TreeGrafter"/>
</dbReference>
<dbReference type="OrthoDB" id="9802500at2"/>
<dbReference type="Pfam" id="PF12729">
    <property type="entry name" value="4HB_MCP_1"/>
    <property type="match status" value="1"/>
</dbReference>
<evidence type="ECO:0000259" key="4">
    <source>
        <dbReference type="SMART" id="SM00331"/>
    </source>
</evidence>
<keyword evidence="3" id="KW-1133">Transmembrane helix</keyword>
<dbReference type="Pfam" id="PF07228">
    <property type="entry name" value="SpoIIE"/>
    <property type="match status" value="1"/>
</dbReference>
<reference evidence="6" key="1">
    <citation type="submission" date="2016-12" db="EMBL/GenBank/DDBJ databases">
        <title>Complete Genome Sequence of Beggiatoa leptomitiformis D-401.</title>
        <authorList>
            <person name="Fomenkov A."/>
            <person name="Vincze T."/>
            <person name="Grabovich M."/>
            <person name="Anton B.P."/>
            <person name="Dubinina G."/>
            <person name="Orlova M."/>
            <person name="Belousova E."/>
            <person name="Roberts R.J."/>
        </authorList>
    </citation>
    <scope>NUCLEOTIDE SEQUENCE [LARGE SCALE GENOMIC DNA]</scope>
    <source>
        <strain evidence="6">D-401</strain>
    </source>
</reference>
<keyword evidence="2" id="KW-0175">Coiled coil</keyword>
<dbReference type="InterPro" id="IPR024478">
    <property type="entry name" value="HlyB_4HB_MCP"/>
</dbReference>
<evidence type="ECO:0000313" key="5">
    <source>
        <dbReference type="EMBL" id="AUI67537.1"/>
    </source>
</evidence>
<dbReference type="EMBL" id="CP018889">
    <property type="protein sequence ID" value="AUI67537.1"/>
    <property type="molecule type" value="Genomic_DNA"/>
</dbReference>
<feature type="domain" description="PPM-type phosphatase" evidence="4">
    <location>
        <begin position="268"/>
        <end position="488"/>
    </location>
</feature>
<dbReference type="SUPFAM" id="SSF81606">
    <property type="entry name" value="PP2C-like"/>
    <property type="match status" value="1"/>
</dbReference>
<evidence type="ECO:0000313" key="6">
    <source>
        <dbReference type="Proteomes" id="UP000234271"/>
    </source>
</evidence>
<dbReference type="Proteomes" id="UP000234271">
    <property type="component" value="Chromosome"/>
</dbReference>
<proteinExistence type="predicted"/>
<dbReference type="PANTHER" id="PTHR43156">
    <property type="entry name" value="STAGE II SPORULATION PROTEIN E-RELATED"/>
    <property type="match status" value="1"/>
</dbReference>
<accession>A0A2N9YAN6</accession>
<evidence type="ECO:0000256" key="3">
    <source>
        <dbReference type="SAM" id="Phobius"/>
    </source>
</evidence>
<dbReference type="PANTHER" id="PTHR43156:SF2">
    <property type="entry name" value="STAGE II SPORULATION PROTEIN E"/>
    <property type="match status" value="1"/>
</dbReference>
<gene>
    <name evidence="5" type="ORF">BLE401_01730</name>
</gene>
<dbReference type="Gene3D" id="3.60.40.10">
    <property type="entry name" value="PPM-type phosphatase domain"/>
    <property type="match status" value="1"/>
</dbReference>
<keyword evidence="3" id="KW-0812">Transmembrane</keyword>
<keyword evidence="1" id="KW-0378">Hydrolase</keyword>
<organism evidence="5 6">
    <name type="scientific">Beggiatoa leptomitoformis</name>
    <dbReference type="NCBI Taxonomy" id="288004"/>
    <lineage>
        <taxon>Bacteria</taxon>
        <taxon>Pseudomonadati</taxon>
        <taxon>Pseudomonadota</taxon>
        <taxon>Gammaproteobacteria</taxon>
        <taxon>Thiotrichales</taxon>
        <taxon>Thiotrichaceae</taxon>
        <taxon>Beggiatoa</taxon>
    </lineage>
</organism>
<protein>
    <submittedName>
        <fullName evidence="5">SpoIIE family protein phosphatase</fullName>
    </submittedName>
</protein>
<keyword evidence="6" id="KW-1185">Reference proteome</keyword>
<keyword evidence="3" id="KW-0472">Membrane</keyword>
<dbReference type="RefSeq" id="WP_062149513.1">
    <property type="nucleotide sequence ID" value="NZ_CP012373.2"/>
</dbReference>
<feature type="transmembrane region" description="Helical" evidence="3">
    <location>
        <begin position="191"/>
        <end position="213"/>
    </location>
</feature>
<feature type="coiled-coil region" evidence="2">
    <location>
        <begin position="216"/>
        <end position="243"/>
    </location>
</feature>
<dbReference type="InterPro" id="IPR036457">
    <property type="entry name" value="PPM-type-like_dom_sf"/>
</dbReference>
<evidence type="ECO:0000256" key="2">
    <source>
        <dbReference type="SAM" id="Coils"/>
    </source>
</evidence>
<dbReference type="InterPro" id="IPR052016">
    <property type="entry name" value="Bact_Sigma-Reg"/>
</dbReference>